<accession>A0A1M7LY47</accession>
<keyword evidence="1" id="KW-0378">Hydrolase</keyword>
<dbReference type="STRING" id="1120996.SAMN02746066_03473"/>
<dbReference type="Gene3D" id="1.10.150.240">
    <property type="entry name" value="Putative phosphatase, domain 2"/>
    <property type="match status" value="1"/>
</dbReference>
<dbReference type="RefSeq" id="WP_073289670.1">
    <property type="nucleotide sequence ID" value="NZ_FRCP01000018.1"/>
</dbReference>
<evidence type="ECO:0000313" key="2">
    <source>
        <dbReference type="Proteomes" id="UP000184038"/>
    </source>
</evidence>
<keyword evidence="2" id="KW-1185">Reference proteome</keyword>
<dbReference type="InterPro" id="IPR036412">
    <property type="entry name" value="HAD-like_sf"/>
</dbReference>
<dbReference type="EMBL" id="FRCP01000018">
    <property type="protein sequence ID" value="SHM82763.1"/>
    <property type="molecule type" value="Genomic_DNA"/>
</dbReference>
<dbReference type="PRINTS" id="PR00413">
    <property type="entry name" value="HADHALOGNASE"/>
</dbReference>
<dbReference type="PANTHER" id="PTHR43611:SF3">
    <property type="entry name" value="FLAVIN MONONUCLEOTIDE HYDROLASE 1, CHLOROPLATIC"/>
    <property type="match status" value="1"/>
</dbReference>
<dbReference type="SUPFAM" id="SSF56784">
    <property type="entry name" value="HAD-like"/>
    <property type="match status" value="1"/>
</dbReference>
<protein>
    <submittedName>
        <fullName evidence="1">Putative hydrolase of the HAD superfamily</fullName>
    </submittedName>
</protein>
<evidence type="ECO:0000313" key="1">
    <source>
        <dbReference type="EMBL" id="SHM82763.1"/>
    </source>
</evidence>
<dbReference type="SFLD" id="SFLDG01129">
    <property type="entry name" value="C1.5:_HAD__Beta-PGM__Phosphata"/>
    <property type="match status" value="1"/>
</dbReference>
<proteinExistence type="predicted"/>
<dbReference type="InterPro" id="IPR023214">
    <property type="entry name" value="HAD_sf"/>
</dbReference>
<dbReference type="SFLD" id="SFLDS00003">
    <property type="entry name" value="Haloacid_Dehalogenase"/>
    <property type="match status" value="1"/>
</dbReference>
<dbReference type="CDD" id="cd02603">
    <property type="entry name" value="HAD_sEH-N_like"/>
    <property type="match status" value="1"/>
</dbReference>
<dbReference type="Gene3D" id="3.40.50.1000">
    <property type="entry name" value="HAD superfamily/HAD-like"/>
    <property type="match status" value="1"/>
</dbReference>
<dbReference type="GO" id="GO:0016787">
    <property type="term" value="F:hydrolase activity"/>
    <property type="evidence" value="ECO:0007669"/>
    <property type="project" value="UniProtKB-KW"/>
</dbReference>
<dbReference type="Proteomes" id="UP000184038">
    <property type="component" value="Unassembled WGS sequence"/>
</dbReference>
<name>A0A1M7LY47_9FIRM</name>
<reference evidence="1 2" key="1">
    <citation type="submission" date="2016-11" db="EMBL/GenBank/DDBJ databases">
        <authorList>
            <person name="Jaros S."/>
            <person name="Januszkiewicz K."/>
            <person name="Wedrychowicz H."/>
        </authorList>
    </citation>
    <scope>NUCLEOTIDE SEQUENCE [LARGE SCALE GENOMIC DNA]</scope>
    <source>
        <strain evidence="1 2">DSM 15930</strain>
    </source>
</reference>
<organism evidence="1 2">
    <name type="scientific">Anaerosporobacter mobilis DSM 15930</name>
    <dbReference type="NCBI Taxonomy" id="1120996"/>
    <lineage>
        <taxon>Bacteria</taxon>
        <taxon>Bacillati</taxon>
        <taxon>Bacillota</taxon>
        <taxon>Clostridia</taxon>
        <taxon>Lachnospirales</taxon>
        <taxon>Lachnospiraceae</taxon>
        <taxon>Anaerosporobacter</taxon>
    </lineage>
</organism>
<dbReference type="NCBIfam" id="TIGR01509">
    <property type="entry name" value="HAD-SF-IA-v3"/>
    <property type="match status" value="1"/>
</dbReference>
<dbReference type="Pfam" id="PF00702">
    <property type="entry name" value="Hydrolase"/>
    <property type="match status" value="1"/>
</dbReference>
<dbReference type="PANTHER" id="PTHR43611">
    <property type="entry name" value="ALPHA-D-GLUCOSE 1-PHOSPHATE PHOSPHATASE"/>
    <property type="match status" value="1"/>
</dbReference>
<dbReference type="OrthoDB" id="9797415at2"/>
<dbReference type="InterPro" id="IPR023198">
    <property type="entry name" value="PGP-like_dom2"/>
</dbReference>
<gene>
    <name evidence="1" type="ORF">SAMN02746066_03473</name>
</gene>
<dbReference type="AlphaFoldDB" id="A0A1M7LY47"/>
<dbReference type="InterPro" id="IPR006439">
    <property type="entry name" value="HAD-SF_hydro_IA"/>
</dbReference>
<sequence>MIHNIIFDIGNVLLSFCWEKHFASFGFSDEVFSRVAKATVLSPTWDAFDQGVLTPEQLLEVFIKNDPSVENEIRQMYANISGTVELYPYTLSWIEDLKKRGFNVYVLSNFSEKLHNECGDKVDFLKDIDGYILSYQDKLIKPDDRIYQLLIHRYGLVPDDCVFIDDKMINIEAARRNGMHGIVFTSYEETVYLLDKML</sequence>